<proteinExistence type="predicted"/>
<accession>A0ACA9L3W8</accession>
<gene>
    <name evidence="1" type="ORF">SCALOS_LOCUS3566</name>
</gene>
<dbReference type="EMBL" id="CAJVPM010004091">
    <property type="protein sequence ID" value="CAG8508861.1"/>
    <property type="molecule type" value="Genomic_DNA"/>
</dbReference>
<organism evidence="1 2">
    <name type="scientific">Scutellospora calospora</name>
    <dbReference type="NCBI Taxonomy" id="85575"/>
    <lineage>
        <taxon>Eukaryota</taxon>
        <taxon>Fungi</taxon>
        <taxon>Fungi incertae sedis</taxon>
        <taxon>Mucoromycota</taxon>
        <taxon>Glomeromycotina</taxon>
        <taxon>Glomeromycetes</taxon>
        <taxon>Diversisporales</taxon>
        <taxon>Gigasporaceae</taxon>
        <taxon>Scutellospora</taxon>
    </lineage>
</organism>
<evidence type="ECO:0000313" key="2">
    <source>
        <dbReference type="Proteomes" id="UP000789860"/>
    </source>
</evidence>
<dbReference type="Proteomes" id="UP000789860">
    <property type="component" value="Unassembled WGS sequence"/>
</dbReference>
<reference evidence="1" key="1">
    <citation type="submission" date="2021-06" db="EMBL/GenBank/DDBJ databases">
        <authorList>
            <person name="Kallberg Y."/>
            <person name="Tangrot J."/>
            <person name="Rosling A."/>
        </authorList>
    </citation>
    <scope>NUCLEOTIDE SEQUENCE</scope>
    <source>
        <strain evidence="1">AU212A</strain>
    </source>
</reference>
<name>A0ACA9L3W8_9GLOM</name>
<keyword evidence="2" id="KW-1185">Reference proteome</keyword>
<protein>
    <submittedName>
        <fullName evidence="1">7149_t:CDS:1</fullName>
    </submittedName>
</protein>
<comment type="caution">
    <text evidence="1">The sequence shown here is derived from an EMBL/GenBank/DDBJ whole genome shotgun (WGS) entry which is preliminary data.</text>
</comment>
<evidence type="ECO:0000313" key="1">
    <source>
        <dbReference type="EMBL" id="CAG8508861.1"/>
    </source>
</evidence>
<sequence length="261" mass="30506">MSKTNNYPKSSTITVKTSSNIFTYKIIQEGIYPSKEILVYTSKPNQYRIPHNYIVETTYGRGKLQRTITYSIQYENNMPVFKIEFLFGNSTEIVISKKSASDAANIYIQRYHKLVSIDIEKFTGQRPEQKKTKLNGVYYFGLQVEQISQNRDKQQMTNKCKPFKDLGNSMQIKCSKIFRNQVLELFKKQTLETFNNNDNISLEELVFSVDSYRFRINYKESSSFKNSELRKQAVVRAMDIGRVSRNTYRLLAAIAHDLPRE</sequence>